<dbReference type="PROSITE" id="PS51318">
    <property type="entry name" value="TAT"/>
    <property type="match status" value="1"/>
</dbReference>
<dbReference type="Gene3D" id="3.40.33.10">
    <property type="entry name" value="CAP"/>
    <property type="match status" value="1"/>
</dbReference>
<reference evidence="3 4" key="1">
    <citation type="submission" date="2019-07" db="EMBL/GenBank/DDBJ databases">
        <title>Georgenia wutianyii sp. nov. and Georgenia *** sp. nov. isolated from plateau pika (Ochotona curzoniae) in the Qinghai-Tibet plateau of China.</title>
        <authorList>
            <person name="Tian Z."/>
        </authorList>
    </citation>
    <scope>NUCLEOTIDE SEQUENCE [LARGE SCALE GENOMIC DNA]</scope>
    <source>
        <strain evidence="3 4">Z446</strain>
    </source>
</reference>
<dbReference type="InterPro" id="IPR035940">
    <property type="entry name" value="CAP_sf"/>
</dbReference>
<evidence type="ECO:0000259" key="2">
    <source>
        <dbReference type="Pfam" id="PF00188"/>
    </source>
</evidence>
<feature type="compositionally biased region" description="Pro residues" evidence="1">
    <location>
        <begin position="264"/>
        <end position="280"/>
    </location>
</feature>
<dbReference type="AlphaFoldDB" id="A0A552WP73"/>
<dbReference type="InterPro" id="IPR006311">
    <property type="entry name" value="TAT_signal"/>
</dbReference>
<dbReference type="Proteomes" id="UP000318693">
    <property type="component" value="Unassembled WGS sequence"/>
</dbReference>
<evidence type="ECO:0000256" key="1">
    <source>
        <dbReference type="SAM" id="MobiDB-lite"/>
    </source>
</evidence>
<feature type="region of interest" description="Disordered" evidence="1">
    <location>
        <begin position="220"/>
        <end position="333"/>
    </location>
</feature>
<sequence length="347" mass="35887">MAFLSRRSSAAALWTPGPADVIGLLSWPRTSRQSSEDSLVPVLTQRQRRSALAAIAAATLSVPVGIAGLAPAAAAAPAGVAPAATAQATWTTQLETEVFEKINAYRAAQGAGPLTRNASIDGVARAWSQTQAGQGRMSHNPGYGQQMPAGASAWSENVAYLAGYDVEQMAAIFVDGWISSPGHRRNLLDADMTHTGVGIAQNSAGEVYATQNFGRYSGALSGDGTAAPAPAPAETPAPAPAPAPAPEPAPAPSEEPAPVEAPTAPAPAEGPAPTPEPAPVETPTDDDPTAEEPAPAPPEDAGAKDDAEPQRPSRDEVTDREDDVRPADRLGRFQRMVLEWVVSFFDR</sequence>
<comment type="caution">
    <text evidence="3">The sequence shown here is derived from an EMBL/GenBank/DDBJ whole genome shotgun (WGS) entry which is preliminary data.</text>
</comment>
<dbReference type="EMBL" id="VJXR01000040">
    <property type="protein sequence ID" value="TRW44588.1"/>
    <property type="molecule type" value="Genomic_DNA"/>
</dbReference>
<feature type="compositionally biased region" description="Pro residues" evidence="1">
    <location>
        <begin position="229"/>
        <end position="255"/>
    </location>
</feature>
<dbReference type="InterPro" id="IPR014044">
    <property type="entry name" value="CAP_dom"/>
</dbReference>
<feature type="compositionally biased region" description="Basic and acidic residues" evidence="1">
    <location>
        <begin position="301"/>
        <end position="331"/>
    </location>
</feature>
<accession>A0A552WP73</accession>
<dbReference type="SUPFAM" id="SSF55797">
    <property type="entry name" value="PR-1-like"/>
    <property type="match status" value="1"/>
</dbReference>
<gene>
    <name evidence="3" type="ORF">FJ693_12895</name>
</gene>
<evidence type="ECO:0000313" key="3">
    <source>
        <dbReference type="EMBL" id="TRW44588.1"/>
    </source>
</evidence>
<dbReference type="PANTHER" id="PTHR31157:SF1">
    <property type="entry name" value="SCP DOMAIN-CONTAINING PROTEIN"/>
    <property type="match status" value="1"/>
</dbReference>
<dbReference type="PANTHER" id="PTHR31157">
    <property type="entry name" value="SCP DOMAIN-CONTAINING PROTEIN"/>
    <property type="match status" value="1"/>
</dbReference>
<name>A0A552WP73_9MICO</name>
<keyword evidence="4" id="KW-1185">Reference proteome</keyword>
<proteinExistence type="predicted"/>
<dbReference type="Pfam" id="PF00188">
    <property type="entry name" value="CAP"/>
    <property type="match status" value="1"/>
</dbReference>
<protein>
    <submittedName>
        <fullName evidence="3">CAP domain-containing protein</fullName>
    </submittedName>
</protein>
<feature type="domain" description="SCP" evidence="2">
    <location>
        <begin position="100"/>
        <end position="213"/>
    </location>
</feature>
<dbReference type="CDD" id="cd05379">
    <property type="entry name" value="CAP_bacterial"/>
    <property type="match status" value="1"/>
</dbReference>
<organism evidence="3 4">
    <name type="scientific">Georgenia yuyongxinii</name>
    <dbReference type="NCBI Taxonomy" id="2589797"/>
    <lineage>
        <taxon>Bacteria</taxon>
        <taxon>Bacillati</taxon>
        <taxon>Actinomycetota</taxon>
        <taxon>Actinomycetes</taxon>
        <taxon>Micrococcales</taxon>
        <taxon>Bogoriellaceae</taxon>
        <taxon>Georgenia</taxon>
    </lineage>
</organism>
<evidence type="ECO:0000313" key="4">
    <source>
        <dbReference type="Proteomes" id="UP000318693"/>
    </source>
</evidence>